<evidence type="ECO:0000256" key="3">
    <source>
        <dbReference type="SAM" id="MobiDB-lite"/>
    </source>
</evidence>
<keyword evidence="2" id="KW-0106">Calcium</keyword>
<dbReference type="InterPro" id="IPR005552">
    <property type="entry name" value="Scramblase"/>
</dbReference>
<name>A0A4E0RD32_FASHE</name>
<dbReference type="PANTHER" id="PTHR23248:SF63">
    <property type="entry name" value="PHOSPHOLIPID SCRAMBLASE"/>
    <property type="match status" value="1"/>
</dbReference>
<gene>
    <name evidence="4" type="ORF">D915_003812</name>
</gene>
<comment type="similarity">
    <text evidence="1 2">Belongs to the phospholipid scramblase family.</text>
</comment>
<dbReference type="GO" id="GO:0017128">
    <property type="term" value="F:phospholipid scramblase activity"/>
    <property type="evidence" value="ECO:0007669"/>
    <property type="project" value="InterPro"/>
</dbReference>
<dbReference type="Pfam" id="PF03803">
    <property type="entry name" value="Scramblase"/>
    <property type="match status" value="1"/>
</dbReference>
<evidence type="ECO:0000256" key="1">
    <source>
        <dbReference type="ARBA" id="ARBA00005350"/>
    </source>
</evidence>
<dbReference type="PANTHER" id="PTHR23248">
    <property type="entry name" value="PHOSPHOLIPID SCRAMBLASE-RELATED"/>
    <property type="match status" value="1"/>
</dbReference>
<evidence type="ECO:0000256" key="2">
    <source>
        <dbReference type="RuleBase" id="RU363116"/>
    </source>
</evidence>
<keyword evidence="5" id="KW-1185">Reference proteome</keyword>
<evidence type="ECO:0000313" key="4">
    <source>
        <dbReference type="EMBL" id="THD25376.1"/>
    </source>
</evidence>
<dbReference type="SUPFAM" id="SSF54518">
    <property type="entry name" value="Tubby C-terminal domain-like"/>
    <property type="match status" value="1"/>
</dbReference>
<keyword evidence="2" id="KW-0564">Palmitate</keyword>
<dbReference type="InterPro" id="IPR025659">
    <property type="entry name" value="Tubby-like_C"/>
</dbReference>
<feature type="region of interest" description="Disordered" evidence="3">
    <location>
        <begin position="1"/>
        <end position="38"/>
    </location>
</feature>
<dbReference type="GO" id="GO:0005886">
    <property type="term" value="C:plasma membrane"/>
    <property type="evidence" value="ECO:0007669"/>
    <property type="project" value="TreeGrafter"/>
</dbReference>
<dbReference type="AlphaFoldDB" id="A0A4E0RD32"/>
<dbReference type="EMBL" id="JXXN02001170">
    <property type="protein sequence ID" value="THD25376.1"/>
    <property type="molecule type" value="Genomic_DNA"/>
</dbReference>
<dbReference type="Proteomes" id="UP000230066">
    <property type="component" value="Unassembled WGS sequence"/>
</dbReference>
<keyword evidence="2" id="KW-0449">Lipoprotein</keyword>
<sequence length="334" mass="36981">MNSSQTPTDRFPSVPGYPPPNLEGFTGEPKPHTGVGYPPGSVGLPYPAGDFGPNVPGAYVPPQNALASSSGHGRGLPIQGGFAPPPGYGPQQGPQVVWMPRPKISHCPPGLEYLTQINQLLVKQKKELFEMFTGVETENVYVCMNTMGQTVYTCREESDFCMRQCCSSGRAFTMHIHDNMGVQVIRVNRPYKYHCACGFFNCAECCQDEVEVEAPVGHVIGYVKQVMAGCDIRYHILDKNRSTVLQIYGPSYCHCPCFGEDVHFRVTSADGAAEIGRITKQWSNILQEVFTDADNFGVSFPMDLDVHVKATLIGAVFLIDFMFFENNNRRRNTY</sequence>
<comment type="caution">
    <text evidence="4">The sequence shown here is derived from an EMBL/GenBank/DDBJ whole genome shotgun (WGS) entry which is preliminary data.</text>
</comment>
<organism evidence="4 5">
    <name type="scientific">Fasciola hepatica</name>
    <name type="common">Liver fluke</name>
    <dbReference type="NCBI Taxonomy" id="6192"/>
    <lineage>
        <taxon>Eukaryota</taxon>
        <taxon>Metazoa</taxon>
        <taxon>Spiralia</taxon>
        <taxon>Lophotrochozoa</taxon>
        <taxon>Platyhelminthes</taxon>
        <taxon>Trematoda</taxon>
        <taxon>Digenea</taxon>
        <taxon>Plagiorchiida</taxon>
        <taxon>Echinostomata</taxon>
        <taxon>Echinostomatoidea</taxon>
        <taxon>Fasciolidae</taxon>
        <taxon>Fasciola</taxon>
    </lineage>
</organism>
<comment type="cofactor">
    <cofactor evidence="2">
        <name>Ca(2+)</name>
        <dbReference type="ChEBI" id="CHEBI:29108"/>
    </cofactor>
</comment>
<evidence type="ECO:0000313" key="5">
    <source>
        <dbReference type="Proteomes" id="UP000230066"/>
    </source>
</evidence>
<reference evidence="4" key="1">
    <citation type="submission" date="2019-03" db="EMBL/GenBank/DDBJ databases">
        <title>Improved annotation for the trematode Fasciola hepatica.</title>
        <authorList>
            <person name="Choi Y.-J."/>
            <person name="Martin J."/>
            <person name="Mitreva M."/>
        </authorList>
    </citation>
    <scope>NUCLEOTIDE SEQUENCE [LARGE SCALE GENOMIC DNA]</scope>
</reference>
<accession>A0A4E0RD32</accession>
<protein>
    <recommendedName>
        <fullName evidence="2">Phospholipid scramblase</fullName>
    </recommendedName>
</protein>
<proteinExistence type="inferred from homology"/>
<comment type="function">
    <text evidence="2">May mediate accelerated ATP-independent bidirectional transbilayer migration of phospholipids upon binding calcium ions that results in a loss of phospholipid asymmetry in the plasma membrane.</text>
</comment>